<dbReference type="PROSITE" id="PS51257">
    <property type="entry name" value="PROKAR_LIPOPROTEIN"/>
    <property type="match status" value="1"/>
</dbReference>
<organism evidence="2 3">
    <name type="scientific">Lacipirellula limnantheis</name>
    <dbReference type="NCBI Taxonomy" id="2528024"/>
    <lineage>
        <taxon>Bacteria</taxon>
        <taxon>Pseudomonadati</taxon>
        <taxon>Planctomycetota</taxon>
        <taxon>Planctomycetia</taxon>
        <taxon>Pirellulales</taxon>
        <taxon>Lacipirellulaceae</taxon>
        <taxon>Lacipirellula</taxon>
    </lineage>
</organism>
<keyword evidence="1" id="KW-0732">Signal</keyword>
<feature type="chain" id="PRO_5021726025" description="Stigma-specific protein, Stig1" evidence="1">
    <location>
        <begin position="22"/>
        <end position="165"/>
    </location>
</feature>
<sequence length="165" mass="16503" precursor="true">MKQCIALAGLLCLLASGCAQSGLTGCGDRCNVATNRRAPRPLITRDACRPIGKLFGKDTGNCELAGCDVDCGERCGGCDGCCNGGPCSRLAERIAGGGCGAGGCGPGGCGIAGCGANGLCPHGGGYPEYPAFNQGPPSAQVAYPYYTTRGPRDFLMAHPPTIGPN</sequence>
<reference evidence="2 3" key="1">
    <citation type="submission" date="2019-02" db="EMBL/GenBank/DDBJ databases">
        <title>Deep-cultivation of Planctomycetes and their phenomic and genomic characterization uncovers novel biology.</title>
        <authorList>
            <person name="Wiegand S."/>
            <person name="Jogler M."/>
            <person name="Boedeker C."/>
            <person name="Pinto D."/>
            <person name="Vollmers J."/>
            <person name="Rivas-Marin E."/>
            <person name="Kohn T."/>
            <person name="Peeters S.H."/>
            <person name="Heuer A."/>
            <person name="Rast P."/>
            <person name="Oberbeckmann S."/>
            <person name="Bunk B."/>
            <person name="Jeske O."/>
            <person name="Meyerdierks A."/>
            <person name="Storesund J.E."/>
            <person name="Kallscheuer N."/>
            <person name="Luecker S."/>
            <person name="Lage O.M."/>
            <person name="Pohl T."/>
            <person name="Merkel B.J."/>
            <person name="Hornburger P."/>
            <person name="Mueller R.-W."/>
            <person name="Bruemmer F."/>
            <person name="Labrenz M."/>
            <person name="Spormann A.M."/>
            <person name="Op den Camp H."/>
            <person name="Overmann J."/>
            <person name="Amann R."/>
            <person name="Jetten M.S.M."/>
            <person name="Mascher T."/>
            <person name="Medema M.H."/>
            <person name="Devos D.P."/>
            <person name="Kaster A.-K."/>
            <person name="Ovreas L."/>
            <person name="Rohde M."/>
            <person name="Galperin M.Y."/>
            <person name="Jogler C."/>
        </authorList>
    </citation>
    <scope>NUCLEOTIDE SEQUENCE [LARGE SCALE GENOMIC DNA]</scope>
    <source>
        <strain evidence="2 3">I41</strain>
    </source>
</reference>
<proteinExistence type="predicted"/>
<name>A0A517TRN8_9BACT</name>
<dbReference type="KEGG" id="llh:I41_01960"/>
<dbReference type="Proteomes" id="UP000317909">
    <property type="component" value="Chromosome"/>
</dbReference>
<evidence type="ECO:0000313" key="2">
    <source>
        <dbReference type="EMBL" id="QDT71041.1"/>
    </source>
</evidence>
<dbReference type="EMBL" id="CP036339">
    <property type="protein sequence ID" value="QDT71041.1"/>
    <property type="molecule type" value="Genomic_DNA"/>
</dbReference>
<evidence type="ECO:0008006" key="4">
    <source>
        <dbReference type="Google" id="ProtNLM"/>
    </source>
</evidence>
<evidence type="ECO:0000256" key="1">
    <source>
        <dbReference type="SAM" id="SignalP"/>
    </source>
</evidence>
<dbReference type="OrthoDB" id="291485at2"/>
<feature type="signal peptide" evidence="1">
    <location>
        <begin position="1"/>
        <end position="21"/>
    </location>
</feature>
<protein>
    <recommendedName>
        <fullName evidence="4">Stigma-specific protein, Stig1</fullName>
    </recommendedName>
</protein>
<evidence type="ECO:0000313" key="3">
    <source>
        <dbReference type="Proteomes" id="UP000317909"/>
    </source>
</evidence>
<dbReference type="AlphaFoldDB" id="A0A517TRN8"/>
<gene>
    <name evidence="2" type="ORF">I41_01960</name>
</gene>
<dbReference type="RefSeq" id="WP_145430095.1">
    <property type="nucleotide sequence ID" value="NZ_CP036339.1"/>
</dbReference>
<keyword evidence="3" id="KW-1185">Reference proteome</keyword>
<accession>A0A517TRN8</accession>